<keyword evidence="4 5" id="KW-0472">Membrane</keyword>
<evidence type="ECO:0000256" key="2">
    <source>
        <dbReference type="ARBA" id="ARBA00022692"/>
    </source>
</evidence>
<feature type="transmembrane region" description="Helical" evidence="5">
    <location>
        <begin position="182"/>
        <end position="202"/>
    </location>
</feature>
<feature type="transmembrane region" description="Helical" evidence="5">
    <location>
        <begin position="127"/>
        <end position="151"/>
    </location>
</feature>
<comment type="caution">
    <text evidence="7">The sequence shown here is derived from an EMBL/GenBank/DDBJ whole genome shotgun (WGS) entry which is preliminary data.</text>
</comment>
<evidence type="ECO:0000313" key="7">
    <source>
        <dbReference type="EMBL" id="CAF3683809.1"/>
    </source>
</evidence>
<evidence type="ECO:0000256" key="1">
    <source>
        <dbReference type="ARBA" id="ARBA00004370"/>
    </source>
</evidence>
<feature type="domain" description="G-protein coupled receptors family 1 profile" evidence="6">
    <location>
        <begin position="61"/>
        <end position="234"/>
    </location>
</feature>
<dbReference type="Proteomes" id="UP000663836">
    <property type="component" value="Unassembled WGS sequence"/>
</dbReference>
<comment type="subcellular location">
    <subcellularLocation>
        <location evidence="1">Membrane</location>
    </subcellularLocation>
</comment>
<keyword evidence="2 5" id="KW-0812">Transmembrane</keyword>
<accession>A0A818TES8</accession>
<dbReference type="InterPro" id="IPR017452">
    <property type="entry name" value="GPCR_Rhodpsn_7TM"/>
</dbReference>
<proteinExistence type="predicted"/>
<dbReference type="PROSITE" id="PS50262">
    <property type="entry name" value="G_PROTEIN_RECEP_F1_2"/>
    <property type="match status" value="1"/>
</dbReference>
<evidence type="ECO:0000313" key="8">
    <source>
        <dbReference type="Proteomes" id="UP000663836"/>
    </source>
</evidence>
<protein>
    <recommendedName>
        <fullName evidence="6">G-protein coupled receptors family 1 profile domain-containing protein</fullName>
    </recommendedName>
</protein>
<evidence type="ECO:0000256" key="3">
    <source>
        <dbReference type="ARBA" id="ARBA00022989"/>
    </source>
</evidence>
<evidence type="ECO:0000259" key="6">
    <source>
        <dbReference type="PROSITE" id="PS50262"/>
    </source>
</evidence>
<dbReference type="GO" id="GO:0016020">
    <property type="term" value="C:membrane"/>
    <property type="evidence" value="ECO:0007669"/>
    <property type="project" value="UniProtKB-SubCell"/>
</dbReference>
<name>A0A818TES8_9BILA</name>
<reference evidence="7" key="1">
    <citation type="submission" date="2021-02" db="EMBL/GenBank/DDBJ databases">
        <authorList>
            <person name="Nowell W R."/>
        </authorList>
    </citation>
    <scope>NUCLEOTIDE SEQUENCE</scope>
</reference>
<dbReference type="Gene3D" id="1.20.1070.10">
    <property type="entry name" value="Rhodopsin 7-helix transmembrane proteins"/>
    <property type="match status" value="1"/>
</dbReference>
<dbReference type="AlphaFoldDB" id="A0A818TES8"/>
<organism evidence="7 8">
    <name type="scientific">Rotaria sordida</name>
    <dbReference type="NCBI Taxonomy" id="392033"/>
    <lineage>
        <taxon>Eukaryota</taxon>
        <taxon>Metazoa</taxon>
        <taxon>Spiralia</taxon>
        <taxon>Gnathifera</taxon>
        <taxon>Rotifera</taxon>
        <taxon>Eurotatoria</taxon>
        <taxon>Bdelloidea</taxon>
        <taxon>Philodinida</taxon>
        <taxon>Philodinidae</taxon>
        <taxon>Rotaria</taxon>
    </lineage>
</organism>
<feature type="transmembrane region" description="Helical" evidence="5">
    <location>
        <begin position="85"/>
        <end position="107"/>
    </location>
</feature>
<feature type="transmembrane region" description="Helical" evidence="5">
    <location>
        <begin position="34"/>
        <end position="52"/>
    </location>
</feature>
<feature type="transmembrane region" description="Helical" evidence="5">
    <location>
        <begin position="214"/>
        <end position="235"/>
    </location>
</feature>
<keyword evidence="3 5" id="KW-1133">Transmembrane helix</keyword>
<evidence type="ECO:0000256" key="5">
    <source>
        <dbReference type="SAM" id="Phobius"/>
    </source>
</evidence>
<evidence type="ECO:0000256" key="4">
    <source>
        <dbReference type="ARBA" id="ARBA00023136"/>
    </source>
</evidence>
<dbReference type="EMBL" id="CAJOBD010000530">
    <property type="protein sequence ID" value="CAF3683809.1"/>
    <property type="molecule type" value="Genomic_DNA"/>
</dbReference>
<sequence>MQIISIILSLILILTIIFHRTLHTIPNLLTANSSLAIFIYAFVVIIQIIVGLQSKDKGKEDLFTAISQYFFNILYRRKYLLMFRIHWLIIIISWCISCFLPLFLYLSGALQYSSEMHMCTLKMSVQWALFIYMGVALGIPFFGIVGIYLYITRHIRRINTMTIAITTSLSTAKRDLHVLKNILTLIGILGTAGLPNIILVIWNAFSLDEAPVSLYLICVLTISFCTNIQISFIFVMNKNVKVVFWNHVQRILH</sequence>
<dbReference type="SUPFAM" id="SSF81321">
    <property type="entry name" value="Family A G protein-coupled receptor-like"/>
    <property type="match status" value="1"/>
</dbReference>
<gene>
    <name evidence="7" type="ORF">JBS370_LOCUS8380</name>
</gene>